<evidence type="ECO:0000313" key="1">
    <source>
        <dbReference type="EMBL" id="GAI11815.1"/>
    </source>
</evidence>
<gene>
    <name evidence="1" type="ORF">S06H3_23908</name>
</gene>
<proteinExistence type="predicted"/>
<organism evidence="1">
    <name type="scientific">marine sediment metagenome</name>
    <dbReference type="NCBI Taxonomy" id="412755"/>
    <lineage>
        <taxon>unclassified sequences</taxon>
        <taxon>metagenomes</taxon>
        <taxon>ecological metagenomes</taxon>
    </lineage>
</organism>
<sequence length="73" mass="8232">GLNSPFADCLDQIDPGFDFEKDEYSPDRRVQRDDVYPHEYFDAPPYDGILVSRAILGGTKSLALRSPNPADRM</sequence>
<accession>X1MAU8</accession>
<feature type="non-terminal residue" evidence="1">
    <location>
        <position position="1"/>
    </location>
</feature>
<name>X1MAU8_9ZZZZ</name>
<dbReference type="AlphaFoldDB" id="X1MAU8"/>
<reference evidence="1" key="1">
    <citation type="journal article" date="2014" name="Front. Microbiol.">
        <title>High frequency of phylogenetically diverse reductive dehalogenase-homologous genes in deep subseafloor sedimentary metagenomes.</title>
        <authorList>
            <person name="Kawai M."/>
            <person name="Futagami T."/>
            <person name="Toyoda A."/>
            <person name="Takaki Y."/>
            <person name="Nishi S."/>
            <person name="Hori S."/>
            <person name="Arai W."/>
            <person name="Tsubouchi T."/>
            <person name="Morono Y."/>
            <person name="Uchiyama I."/>
            <person name="Ito T."/>
            <person name="Fujiyama A."/>
            <person name="Inagaki F."/>
            <person name="Takami H."/>
        </authorList>
    </citation>
    <scope>NUCLEOTIDE SEQUENCE</scope>
    <source>
        <strain evidence="1">Expedition CK06-06</strain>
    </source>
</reference>
<comment type="caution">
    <text evidence="1">The sequence shown here is derived from an EMBL/GenBank/DDBJ whole genome shotgun (WGS) entry which is preliminary data.</text>
</comment>
<protein>
    <submittedName>
        <fullName evidence="1">Uncharacterized protein</fullName>
    </submittedName>
</protein>
<dbReference type="EMBL" id="BARV01013120">
    <property type="protein sequence ID" value="GAI11815.1"/>
    <property type="molecule type" value="Genomic_DNA"/>
</dbReference>